<feature type="domain" description="HTH marR-type" evidence="1">
    <location>
        <begin position="1"/>
        <end position="137"/>
    </location>
</feature>
<gene>
    <name evidence="2" type="ORF">EV695_2788</name>
</gene>
<evidence type="ECO:0000313" key="3">
    <source>
        <dbReference type="Proteomes" id="UP000294887"/>
    </source>
</evidence>
<dbReference type="SUPFAM" id="SSF46785">
    <property type="entry name" value="Winged helix' DNA-binding domain"/>
    <property type="match status" value="1"/>
</dbReference>
<dbReference type="PANTHER" id="PTHR33164:SF43">
    <property type="entry name" value="HTH-TYPE TRANSCRIPTIONAL REPRESSOR YETL"/>
    <property type="match status" value="1"/>
</dbReference>
<dbReference type="PROSITE" id="PS50995">
    <property type="entry name" value="HTH_MARR_2"/>
    <property type="match status" value="1"/>
</dbReference>
<dbReference type="InterPro" id="IPR000835">
    <property type="entry name" value="HTH_MarR-typ"/>
</dbReference>
<dbReference type="InterPro" id="IPR036390">
    <property type="entry name" value="WH_DNA-bd_sf"/>
</dbReference>
<dbReference type="PANTHER" id="PTHR33164">
    <property type="entry name" value="TRANSCRIPTIONAL REGULATOR, MARR FAMILY"/>
    <property type="match status" value="1"/>
</dbReference>
<evidence type="ECO:0000313" key="2">
    <source>
        <dbReference type="EMBL" id="TCJ84826.1"/>
    </source>
</evidence>
<dbReference type="Gene3D" id="1.10.10.10">
    <property type="entry name" value="Winged helix-like DNA-binding domain superfamily/Winged helix DNA-binding domain"/>
    <property type="match status" value="1"/>
</dbReference>
<dbReference type="AlphaFoldDB" id="A0A4R1ET80"/>
<dbReference type="OrthoDB" id="5295456at2"/>
<comment type="caution">
    <text evidence="2">The sequence shown here is derived from an EMBL/GenBank/DDBJ whole genome shotgun (WGS) entry which is preliminary data.</text>
</comment>
<dbReference type="SMART" id="SM00347">
    <property type="entry name" value="HTH_MARR"/>
    <property type="match status" value="1"/>
</dbReference>
<protein>
    <submittedName>
        <fullName evidence="2">MarR family transcriptional regulator</fullName>
    </submittedName>
</protein>
<evidence type="ECO:0000259" key="1">
    <source>
        <dbReference type="PROSITE" id="PS50995"/>
    </source>
</evidence>
<dbReference type="RefSeq" id="WP_131906559.1">
    <property type="nucleotide sequence ID" value="NZ_BAAAFU010000006.1"/>
</dbReference>
<keyword evidence="3" id="KW-1185">Reference proteome</keyword>
<dbReference type="Pfam" id="PF01047">
    <property type="entry name" value="MarR"/>
    <property type="match status" value="1"/>
</dbReference>
<reference evidence="2 3" key="1">
    <citation type="submission" date="2019-03" db="EMBL/GenBank/DDBJ databases">
        <title>Genomic Encyclopedia of Type Strains, Phase IV (KMG-IV): sequencing the most valuable type-strain genomes for metagenomic binning, comparative biology and taxonomic classification.</title>
        <authorList>
            <person name="Goeker M."/>
        </authorList>
    </citation>
    <scope>NUCLEOTIDE SEQUENCE [LARGE SCALE GENOMIC DNA]</scope>
    <source>
        <strain evidence="2 3">DSM 24830</strain>
    </source>
</reference>
<dbReference type="InterPro" id="IPR039422">
    <property type="entry name" value="MarR/SlyA-like"/>
</dbReference>
<dbReference type="GO" id="GO:0006950">
    <property type="term" value="P:response to stress"/>
    <property type="evidence" value="ECO:0007669"/>
    <property type="project" value="TreeGrafter"/>
</dbReference>
<dbReference type="EMBL" id="SMFQ01000004">
    <property type="protein sequence ID" value="TCJ84826.1"/>
    <property type="molecule type" value="Genomic_DNA"/>
</dbReference>
<sequence>MTNATDFILLNTLLNTKLQKGVEGQLSLHGISFTEFMIMHQLMQAPNHTLRRIELADQISITASGVTRVLAPMEKIKLVEKQANPRDARVSLVKLTEAGERIYTEALVSFEHSAESLMSNVSAGQLDEMLKLSGKLL</sequence>
<dbReference type="Proteomes" id="UP000294887">
    <property type="component" value="Unassembled WGS sequence"/>
</dbReference>
<dbReference type="PRINTS" id="PR00598">
    <property type="entry name" value="HTHMARR"/>
</dbReference>
<organism evidence="2 3">
    <name type="scientific">Cocleimonas flava</name>
    <dbReference type="NCBI Taxonomy" id="634765"/>
    <lineage>
        <taxon>Bacteria</taxon>
        <taxon>Pseudomonadati</taxon>
        <taxon>Pseudomonadota</taxon>
        <taxon>Gammaproteobacteria</taxon>
        <taxon>Thiotrichales</taxon>
        <taxon>Thiotrichaceae</taxon>
        <taxon>Cocleimonas</taxon>
    </lineage>
</organism>
<proteinExistence type="predicted"/>
<dbReference type="InterPro" id="IPR036388">
    <property type="entry name" value="WH-like_DNA-bd_sf"/>
</dbReference>
<accession>A0A4R1ET80</accession>
<name>A0A4R1ET80_9GAMM</name>
<dbReference type="GO" id="GO:0003700">
    <property type="term" value="F:DNA-binding transcription factor activity"/>
    <property type="evidence" value="ECO:0007669"/>
    <property type="project" value="InterPro"/>
</dbReference>